<proteinExistence type="predicted"/>
<dbReference type="EMBL" id="CADEBD010000367">
    <property type="protein sequence ID" value="CAB3252458.1"/>
    <property type="molecule type" value="Genomic_DNA"/>
</dbReference>
<dbReference type="Proteomes" id="UP000494256">
    <property type="component" value="Unassembled WGS sequence"/>
</dbReference>
<comment type="caution">
    <text evidence="1">The sequence shown here is derived from an EMBL/GenBank/DDBJ whole genome shotgun (WGS) entry which is preliminary data.</text>
</comment>
<sequence>MDTYTVSDHCALLWEVSSEQSTGREHRKTKTIGWKISAFDLEVFMVALNSEPISDGNAKNMAKYLMKRITEACDTAMPRKRAVIRLSSMHWWNEDIRNLRKKCLKARRTAQRCRKRPNYEEVVAV</sequence>
<dbReference type="AlphaFoldDB" id="A0A8S1AVC6"/>
<accession>A0A8S1AVC6</accession>
<reference evidence="1 2" key="1">
    <citation type="submission" date="2020-04" db="EMBL/GenBank/DDBJ databases">
        <authorList>
            <person name="Wallbank WR R."/>
            <person name="Pardo Diaz C."/>
            <person name="Kozak K."/>
            <person name="Martin S."/>
            <person name="Jiggins C."/>
            <person name="Moest M."/>
            <person name="Warren A I."/>
            <person name="Byers J.R.P. K."/>
            <person name="Montejo-Kovacevich G."/>
            <person name="Yen C E."/>
        </authorList>
    </citation>
    <scope>NUCLEOTIDE SEQUENCE [LARGE SCALE GENOMIC DNA]</scope>
</reference>
<evidence type="ECO:0000313" key="1">
    <source>
        <dbReference type="EMBL" id="CAB3252458.1"/>
    </source>
</evidence>
<organism evidence="1 2">
    <name type="scientific">Arctia plantaginis</name>
    <name type="common">Wood tiger moth</name>
    <name type="synonym">Phalaena plantaginis</name>
    <dbReference type="NCBI Taxonomy" id="874455"/>
    <lineage>
        <taxon>Eukaryota</taxon>
        <taxon>Metazoa</taxon>
        <taxon>Ecdysozoa</taxon>
        <taxon>Arthropoda</taxon>
        <taxon>Hexapoda</taxon>
        <taxon>Insecta</taxon>
        <taxon>Pterygota</taxon>
        <taxon>Neoptera</taxon>
        <taxon>Endopterygota</taxon>
        <taxon>Lepidoptera</taxon>
        <taxon>Glossata</taxon>
        <taxon>Ditrysia</taxon>
        <taxon>Noctuoidea</taxon>
        <taxon>Erebidae</taxon>
        <taxon>Arctiinae</taxon>
        <taxon>Arctia</taxon>
    </lineage>
</organism>
<gene>
    <name evidence="1" type="ORF">APLA_LOCUS13997</name>
</gene>
<name>A0A8S1AVC6_ARCPL</name>
<evidence type="ECO:0000313" key="2">
    <source>
        <dbReference type="Proteomes" id="UP000494256"/>
    </source>
</evidence>
<dbReference type="OrthoDB" id="3225452at2759"/>
<protein>
    <submittedName>
        <fullName evidence="1">Uncharacterized protein</fullName>
    </submittedName>
</protein>